<gene>
    <name evidence="1" type="ORF">SK128_003595</name>
</gene>
<keyword evidence="2" id="KW-1185">Reference proteome</keyword>
<name>A0AAN9AAW2_HALRR</name>
<evidence type="ECO:0000313" key="2">
    <source>
        <dbReference type="Proteomes" id="UP001381693"/>
    </source>
</evidence>
<reference evidence="1 2" key="1">
    <citation type="submission" date="2023-11" db="EMBL/GenBank/DDBJ databases">
        <title>Halocaridina rubra genome assembly.</title>
        <authorList>
            <person name="Smith C."/>
        </authorList>
    </citation>
    <scope>NUCLEOTIDE SEQUENCE [LARGE SCALE GENOMIC DNA]</scope>
    <source>
        <strain evidence="1">EP-1</strain>
        <tissue evidence="1">Whole</tissue>
    </source>
</reference>
<dbReference type="EMBL" id="JAXCGZ010005679">
    <property type="protein sequence ID" value="KAK7081203.1"/>
    <property type="molecule type" value="Genomic_DNA"/>
</dbReference>
<sequence length="122" mass="13815">MRVSGGGPREQYLRRVWAAEVETNVSDPFDNWDFQRNHHHYATTYAVTYADWRPAGLRKQPTLAIPTPGPSSPLEVPAITFWNSHRSRIPGTTTHGFRRGSEFSTPIELALDPPSWPGWKSS</sequence>
<protein>
    <submittedName>
        <fullName evidence="1">Uncharacterized protein</fullName>
    </submittedName>
</protein>
<accession>A0AAN9AAW2</accession>
<dbReference type="Proteomes" id="UP001381693">
    <property type="component" value="Unassembled WGS sequence"/>
</dbReference>
<evidence type="ECO:0000313" key="1">
    <source>
        <dbReference type="EMBL" id="KAK7081203.1"/>
    </source>
</evidence>
<comment type="caution">
    <text evidence="1">The sequence shown here is derived from an EMBL/GenBank/DDBJ whole genome shotgun (WGS) entry which is preliminary data.</text>
</comment>
<organism evidence="1 2">
    <name type="scientific">Halocaridina rubra</name>
    <name type="common">Hawaiian red shrimp</name>
    <dbReference type="NCBI Taxonomy" id="373956"/>
    <lineage>
        <taxon>Eukaryota</taxon>
        <taxon>Metazoa</taxon>
        <taxon>Ecdysozoa</taxon>
        <taxon>Arthropoda</taxon>
        <taxon>Crustacea</taxon>
        <taxon>Multicrustacea</taxon>
        <taxon>Malacostraca</taxon>
        <taxon>Eumalacostraca</taxon>
        <taxon>Eucarida</taxon>
        <taxon>Decapoda</taxon>
        <taxon>Pleocyemata</taxon>
        <taxon>Caridea</taxon>
        <taxon>Atyoidea</taxon>
        <taxon>Atyidae</taxon>
        <taxon>Halocaridina</taxon>
    </lineage>
</organism>
<proteinExistence type="predicted"/>
<dbReference type="AlphaFoldDB" id="A0AAN9AAW2"/>